<evidence type="ECO:0000313" key="1">
    <source>
        <dbReference type="EMBL" id="PKI59786.1"/>
    </source>
</evidence>
<comment type="caution">
    <text evidence="1">The sequence shown here is derived from an EMBL/GenBank/DDBJ whole genome shotgun (WGS) entry which is preliminary data.</text>
</comment>
<dbReference type="EMBL" id="PGOL01001231">
    <property type="protein sequence ID" value="PKI59786.1"/>
    <property type="molecule type" value="Genomic_DNA"/>
</dbReference>
<evidence type="ECO:0000313" key="2">
    <source>
        <dbReference type="Proteomes" id="UP000233551"/>
    </source>
</evidence>
<dbReference type="PANTHER" id="PTHR47215:SF1">
    <property type="entry name" value="F9L1.8 PROTEIN"/>
    <property type="match status" value="1"/>
</dbReference>
<sequence length="73" mass="8028">MSTLRRLTPSLLRRRLSTACAPLPEPVPWTRAPLSQVSPAAESLFHISVDVSQAPRLAASHTRAGQYLQLRVP</sequence>
<name>A0A2I0JWF2_PUNGR</name>
<gene>
    <name evidence="1" type="ORF">CRG98_019792</name>
</gene>
<feature type="non-terminal residue" evidence="1">
    <location>
        <position position="73"/>
    </location>
</feature>
<keyword evidence="2" id="KW-1185">Reference proteome</keyword>
<accession>A0A2I0JWF2</accession>
<dbReference type="PANTHER" id="PTHR47215">
    <property type="match status" value="1"/>
</dbReference>
<evidence type="ECO:0008006" key="3">
    <source>
        <dbReference type="Google" id="ProtNLM"/>
    </source>
</evidence>
<dbReference type="STRING" id="22663.A0A2I0JWF2"/>
<dbReference type="Proteomes" id="UP000233551">
    <property type="component" value="Unassembled WGS sequence"/>
</dbReference>
<organism evidence="1 2">
    <name type="scientific">Punica granatum</name>
    <name type="common">Pomegranate</name>
    <dbReference type="NCBI Taxonomy" id="22663"/>
    <lineage>
        <taxon>Eukaryota</taxon>
        <taxon>Viridiplantae</taxon>
        <taxon>Streptophyta</taxon>
        <taxon>Embryophyta</taxon>
        <taxon>Tracheophyta</taxon>
        <taxon>Spermatophyta</taxon>
        <taxon>Magnoliopsida</taxon>
        <taxon>eudicotyledons</taxon>
        <taxon>Gunneridae</taxon>
        <taxon>Pentapetalae</taxon>
        <taxon>rosids</taxon>
        <taxon>malvids</taxon>
        <taxon>Myrtales</taxon>
        <taxon>Lythraceae</taxon>
        <taxon>Punica</taxon>
    </lineage>
</organism>
<proteinExistence type="predicted"/>
<protein>
    <recommendedName>
        <fullName evidence="3">FAD-binding FR-type domain-containing protein</fullName>
    </recommendedName>
</protein>
<dbReference type="AlphaFoldDB" id="A0A2I0JWF2"/>
<reference evidence="1 2" key="1">
    <citation type="submission" date="2017-11" db="EMBL/GenBank/DDBJ databases">
        <title>De-novo sequencing of pomegranate (Punica granatum L.) genome.</title>
        <authorList>
            <person name="Akparov Z."/>
            <person name="Amiraslanov A."/>
            <person name="Hajiyeva S."/>
            <person name="Abbasov M."/>
            <person name="Kaur K."/>
            <person name="Hamwieh A."/>
            <person name="Solovyev V."/>
            <person name="Salamov A."/>
            <person name="Braich B."/>
            <person name="Kosarev P."/>
            <person name="Mahmoud A."/>
            <person name="Hajiyev E."/>
            <person name="Babayeva S."/>
            <person name="Izzatullayeva V."/>
            <person name="Mammadov A."/>
            <person name="Mammadov A."/>
            <person name="Sharifova S."/>
            <person name="Ojaghi J."/>
            <person name="Eynullazada K."/>
            <person name="Bayramov B."/>
            <person name="Abdulazimova A."/>
            <person name="Shahmuradov I."/>
        </authorList>
    </citation>
    <scope>NUCLEOTIDE SEQUENCE [LARGE SCALE GENOMIC DNA]</scope>
    <source>
        <strain evidence="2">cv. AG2017</strain>
        <tissue evidence="1">Leaf</tissue>
    </source>
</reference>